<organism evidence="1 2">
    <name type="scientific">Dentiscutata heterogama</name>
    <dbReference type="NCBI Taxonomy" id="1316150"/>
    <lineage>
        <taxon>Eukaryota</taxon>
        <taxon>Fungi</taxon>
        <taxon>Fungi incertae sedis</taxon>
        <taxon>Mucoromycota</taxon>
        <taxon>Glomeromycotina</taxon>
        <taxon>Glomeromycetes</taxon>
        <taxon>Diversisporales</taxon>
        <taxon>Gigasporaceae</taxon>
        <taxon>Dentiscutata</taxon>
    </lineage>
</organism>
<feature type="non-terminal residue" evidence="1">
    <location>
        <position position="170"/>
    </location>
</feature>
<reference evidence="1" key="1">
    <citation type="submission" date="2021-06" db="EMBL/GenBank/DDBJ databases">
        <authorList>
            <person name="Kallberg Y."/>
            <person name="Tangrot J."/>
            <person name="Rosling A."/>
        </authorList>
    </citation>
    <scope>NUCLEOTIDE SEQUENCE</scope>
    <source>
        <strain evidence="1">IL203A</strain>
    </source>
</reference>
<evidence type="ECO:0000313" key="1">
    <source>
        <dbReference type="EMBL" id="CAG8722358.1"/>
    </source>
</evidence>
<feature type="non-terminal residue" evidence="1">
    <location>
        <position position="1"/>
    </location>
</feature>
<comment type="caution">
    <text evidence="1">The sequence shown here is derived from an EMBL/GenBank/DDBJ whole genome shotgun (WGS) entry which is preliminary data.</text>
</comment>
<protein>
    <submittedName>
        <fullName evidence="1">12342_t:CDS:1</fullName>
    </submittedName>
</protein>
<keyword evidence="2" id="KW-1185">Reference proteome</keyword>
<sequence length="170" mass="19082">HFRVKGEESNSSPFCRPVGHYTMVVDPTTEQKERMGHCVSDPTLLERISSGVSFYYICAGIIVGISRIIGPCSEEDWPYIPLAMAWTIPAVLKRIRGGKIVIKDPRKVLLENEQIFVKKHLETDIDDKNNTDAHVFITALASIVFPWIVVLLAYFTPPIGFGCRKTYVSG</sequence>
<accession>A0ACA9PV39</accession>
<proteinExistence type="predicted"/>
<dbReference type="EMBL" id="CAJVPU010033419">
    <property type="protein sequence ID" value="CAG8722358.1"/>
    <property type="molecule type" value="Genomic_DNA"/>
</dbReference>
<dbReference type="Proteomes" id="UP000789702">
    <property type="component" value="Unassembled WGS sequence"/>
</dbReference>
<name>A0ACA9PV39_9GLOM</name>
<gene>
    <name evidence="1" type="ORF">DHETER_LOCUS12905</name>
</gene>
<evidence type="ECO:0000313" key="2">
    <source>
        <dbReference type="Proteomes" id="UP000789702"/>
    </source>
</evidence>